<keyword evidence="2" id="KW-1185">Reference proteome</keyword>
<dbReference type="Proteomes" id="UP000184212">
    <property type="component" value="Unassembled WGS sequence"/>
</dbReference>
<evidence type="ECO:0000313" key="2">
    <source>
        <dbReference type="Proteomes" id="UP000184212"/>
    </source>
</evidence>
<proteinExistence type="predicted"/>
<reference evidence="1 2" key="1">
    <citation type="submission" date="2016-11" db="EMBL/GenBank/DDBJ databases">
        <authorList>
            <person name="Jaros S."/>
            <person name="Januszkiewicz K."/>
            <person name="Wedrychowicz H."/>
        </authorList>
    </citation>
    <scope>NUCLEOTIDE SEQUENCE [LARGE SCALE GENOMIC DNA]</scope>
    <source>
        <strain evidence="1 2">DSM 24574</strain>
    </source>
</reference>
<dbReference type="AlphaFoldDB" id="A0A1M5K7Q0"/>
<protein>
    <submittedName>
        <fullName evidence="1">Uncharacterized protein</fullName>
    </submittedName>
</protein>
<organism evidence="1 2">
    <name type="scientific">Chryseolinea serpens</name>
    <dbReference type="NCBI Taxonomy" id="947013"/>
    <lineage>
        <taxon>Bacteria</taxon>
        <taxon>Pseudomonadati</taxon>
        <taxon>Bacteroidota</taxon>
        <taxon>Cytophagia</taxon>
        <taxon>Cytophagales</taxon>
        <taxon>Fulvivirgaceae</taxon>
        <taxon>Chryseolinea</taxon>
    </lineage>
</organism>
<dbReference type="STRING" id="947013.SAMN04488109_0489"/>
<dbReference type="EMBL" id="FQWQ01000001">
    <property type="protein sequence ID" value="SHG48826.1"/>
    <property type="molecule type" value="Genomic_DNA"/>
</dbReference>
<evidence type="ECO:0000313" key="1">
    <source>
        <dbReference type="EMBL" id="SHG48826.1"/>
    </source>
</evidence>
<sequence length="228" mass="26579">MYDTLYRQFANLYSQTAGHLTDTLNSNTYTGLLDKLYEHGEDPDIRNFLSYLELFSLKVYMTEGIYYADADPDLFYGIFKDKASPPLLNYLVIRKKELTEGFSEDAGLIISFPEVYDRVEAWGKFMADHPDHSLRNDAMGLYEMYLSTLITGMDNSRIFDFKQEKLNPEIKSLYENIMKDGKDSLSRKIITDYYTFLSKNDFRYNDSIATFLDKYQLSTMLAVQPPTR</sequence>
<name>A0A1M5K7Q0_9BACT</name>
<gene>
    <name evidence="1" type="ORF">SAMN04488109_0489</name>
</gene>
<accession>A0A1M5K7Q0</accession>